<dbReference type="RefSeq" id="WP_014782131.1">
    <property type="nucleotide sequence ID" value="NC_018013.1"/>
</dbReference>
<dbReference type="PATRIC" id="fig|746697.3.peg.1401"/>
<dbReference type="AlphaFoldDB" id="I3YV56"/>
<organism evidence="1 2">
    <name type="scientific">Aequorivita sublithincola (strain DSM 14238 / LMG 21431 / ACAM 643 / 9-3)</name>
    <dbReference type="NCBI Taxonomy" id="746697"/>
    <lineage>
        <taxon>Bacteria</taxon>
        <taxon>Pseudomonadati</taxon>
        <taxon>Bacteroidota</taxon>
        <taxon>Flavobacteriia</taxon>
        <taxon>Flavobacteriales</taxon>
        <taxon>Flavobacteriaceae</taxon>
        <taxon>Aequorivita</taxon>
    </lineage>
</organism>
<evidence type="ECO:0000313" key="2">
    <source>
        <dbReference type="Proteomes" id="UP000006049"/>
    </source>
</evidence>
<dbReference type="Proteomes" id="UP000006049">
    <property type="component" value="Chromosome"/>
</dbReference>
<dbReference type="HOGENOM" id="CLU_2117129_0_0_10"/>
<evidence type="ECO:0008006" key="3">
    <source>
        <dbReference type="Google" id="ProtNLM"/>
    </source>
</evidence>
<gene>
    <name evidence="1" type="ordered locus">Aeqsu_1381</name>
</gene>
<name>I3YV56_AEQSU</name>
<sequence>MILKTAFAIFSTLILSCGTAEKQKQTNTTSQTTSETTSTTVTTTNNEIMNSQKMKAAGYKLGTIEYSDREGDCPYTIKMMSDAKEFYYLDPTNLEENYKKDGQKVWIKFNGLRRMNRCEKANPVELVDIKKGK</sequence>
<keyword evidence="2" id="KW-1185">Reference proteome</keyword>
<protein>
    <recommendedName>
        <fullName evidence="3">Lipoprotein</fullName>
    </recommendedName>
</protein>
<dbReference type="eggNOG" id="ENOG5033K2E">
    <property type="taxonomic scope" value="Bacteria"/>
</dbReference>
<reference evidence="1 2" key="1">
    <citation type="submission" date="2012-06" db="EMBL/GenBank/DDBJ databases">
        <title>The complete genome of Aequorivita sublithincola DSM 14238.</title>
        <authorList>
            <consortium name="US DOE Joint Genome Institute (JGI-PGF)"/>
            <person name="Lucas S."/>
            <person name="Copeland A."/>
            <person name="Lapidus A."/>
            <person name="Goodwin L."/>
            <person name="Pitluck S."/>
            <person name="Peters L."/>
            <person name="Munk A.C.C."/>
            <person name="Kyrpides N."/>
            <person name="Mavromatis K."/>
            <person name="Pagani I."/>
            <person name="Ivanova N."/>
            <person name="Ovchinnikova G."/>
            <person name="Zeytun A."/>
            <person name="Detter J.C."/>
            <person name="Han C."/>
            <person name="Land M."/>
            <person name="Hauser L."/>
            <person name="Markowitz V."/>
            <person name="Cheng J.-F."/>
            <person name="Hugenholtz P."/>
            <person name="Woyke T."/>
            <person name="Wu D."/>
            <person name="Tindall B."/>
            <person name="Faehnrich R."/>
            <person name="Brambilla E."/>
            <person name="Klenk H.-P."/>
            <person name="Eisen J.A."/>
        </authorList>
    </citation>
    <scope>NUCLEOTIDE SEQUENCE [LARGE SCALE GENOMIC DNA]</scope>
    <source>
        <strain evidence="2">DSM 14238 / LMG 21431 / ACAM 643 / 9-3</strain>
    </source>
</reference>
<proteinExistence type="predicted"/>
<dbReference type="STRING" id="746697.Aeqsu_1381"/>
<dbReference type="KEGG" id="asl:Aeqsu_1381"/>
<dbReference type="OrthoDB" id="1162264at2"/>
<accession>I3YV56</accession>
<evidence type="ECO:0000313" key="1">
    <source>
        <dbReference type="EMBL" id="AFL80874.1"/>
    </source>
</evidence>
<dbReference type="EMBL" id="CP003280">
    <property type="protein sequence ID" value="AFL80874.1"/>
    <property type="molecule type" value="Genomic_DNA"/>
</dbReference>
<dbReference type="PROSITE" id="PS51257">
    <property type="entry name" value="PROKAR_LIPOPROTEIN"/>
    <property type="match status" value="1"/>
</dbReference>